<keyword evidence="1" id="KW-0812">Transmembrane</keyword>
<dbReference type="RefSeq" id="WP_091233872.1">
    <property type="nucleotide sequence ID" value="NZ_FMKA01000012.1"/>
</dbReference>
<organism evidence="2 3">
    <name type="scientific">Anaerobium acetethylicum</name>
    <dbReference type="NCBI Taxonomy" id="1619234"/>
    <lineage>
        <taxon>Bacteria</taxon>
        <taxon>Bacillati</taxon>
        <taxon>Bacillota</taxon>
        <taxon>Clostridia</taxon>
        <taxon>Lachnospirales</taxon>
        <taxon>Lachnospiraceae</taxon>
        <taxon>Anaerobium</taxon>
    </lineage>
</organism>
<accession>A0A1D3TUA4</accession>
<proteinExistence type="predicted"/>
<feature type="transmembrane region" description="Helical" evidence="1">
    <location>
        <begin position="108"/>
        <end position="131"/>
    </location>
</feature>
<reference evidence="2 3" key="1">
    <citation type="submission" date="2016-09" db="EMBL/GenBank/DDBJ databases">
        <authorList>
            <person name="Capua I."/>
            <person name="De Benedictis P."/>
            <person name="Joannis T."/>
            <person name="Lombin L.H."/>
            <person name="Cattoli G."/>
        </authorList>
    </citation>
    <scope>NUCLEOTIDE SEQUENCE [LARGE SCALE GENOMIC DNA]</scope>
    <source>
        <strain evidence="2 3">GluBS11</strain>
    </source>
</reference>
<dbReference type="OrthoDB" id="1908149at2"/>
<protein>
    <submittedName>
        <fullName evidence="2">Uncharacterized protein</fullName>
    </submittedName>
</protein>
<dbReference type="STRING" id="1619234.SAMN05421730_101216"/>
<dbReference type="EMBL" id="FMKA01000012">
    <property type="protein sequence ID" value="SCP97589.1"/>
    <property type="molecule type" value="Genomic_DNA"/>
</dbReference>
<dbReference type="Proteomes" id="UP000199315">
    <property type="component" value="Unassembled WGS sequence"/>
</dbReference>
<feature type="transmembrane region" description="Helical" evidence="1">
    <location>
        <begin position="75"/>
        <end position="96"/>
    </location>
</feature>
<dbReference type="AlphaFoldDB" id="A0A1D3TUA4"/>
<evidence type="ECO:0000256" key="1">
    <source>
        <dbReference type="SAM" id="Phobius"/>
    </source>
</evidence>
<name>A0A1D3TUA4_9FIRM</name>
<keyword evidence="1" id="KW-1133">Transmembrane helix</keyword>
<keyword evidence="3" id="KW-1185">Reference proteome</keyword>
<evidence type="ECO:0000313" key="2">
    <source>
        <dbReference type="EMBL" id="SCP97589.1"/>
    </source>
</evidence>
<evidence type="ECO:0000313" key="3">
    <source>
        <dbReference type="Proteomes" id="UP000199315"/>
    </source>
</evidence>
<feature type="transmembrane region" description="Helical" evidence="1">
    <location>
        <begin position="12"/>
        <end position="38"/>
    </location>
</feature>
<feature type="transmembrane region" description="Helical" evidence="1">
    <location>
        <begin position="137"/>
        <end position="156"/>
    </location>
</feature>
<sequence>MHVKAKQAAVLGLLAAIISIILVLSAVIESNTLFFLAAASYLVGAAVREYGLRMGTAFFIACALLGFLLAPNKMYVVTFAGLSAYILMREAMYLLLLRMDIIKSKRIAFFLTKLAAFNLLYIPALLFLPQLLFAGDISADLLAIFWAGGQIAWFVYDKAYDYFQTQIWGKFRAKRIGT</sequence>
<feature type="transmembrane region" description="Helical" evidence="1">
    <location>
        <begin position="50"/>
        <end position="69"/>
    </location>
</feature>
<gene>
    <name evidence="2" type="ORF">SAMN05421730_101216</name>
</gene>
<keyword evidence="1" id="KW-0472">Membrane</keyword>